<reference evidence="3 4" key="1">
    <citation type="journal article" date="2021" name="Nat. Commun.">
        <title>Genetic determinants of endophytism in the Arabidopsis root mycobiome.</title>
        <authorList>
            <person name="Mesny F."/>
            <person name="Miyauchi S."/>
            <person name="Thiergart T."/>
            <person name="Pickel B."/>
            <person name="Atanasova L."/>
            <person name="Karlsson M."/>
            <person name="Huettel B."/>
            <person name="Barry K.W."/>
            <person name="Haridas S."/>
            <person name="Chen C."/>
            <person name="Bauer D."/>
            <person name="Andreopoulos W."/>
            <person name="Pangilinan J."/>
            <person name="LaButti K."/>
            <person name="Riley R."/>
            <person name="Lipzen A."/>
            <person name="Clum A."/>
            <person name="Drula E."/>
            <person name="Henrissat B."/>
            <person name="Kohler A."/>
            <person name="Grigoriev I.V."/>
            <person name="Martin F.M."/>
            <person name="Hacquard S."/>
        </authorList>
    </citation>
    <scope>NUCLEOTIDE SEQUENCE [LARGE SCALE GENOMIC DNA]</scope>
    <source>
        <strain evidence="3 4">MPI-SDFR-AT-0080</strain>
    </source>
</reference>
<accession>A0ABQ8FVP9</accession>
<protein>
    <submittedName>
        <fullName evidence="3">Uncharacterized protein</fullName>
    </submittedName>
</protein>
<proteinExistence type="predicted"/>
<dbReference type="Proteomes" id="UP000774617">
    <property type="component" value="Unassembled WGS sequence"/>
</dbReference>
<feature type="chain" id="PRO_5045199485" evidence="2">
    <location>
        <begin position="18"/>
        <end position="150"/>
    </location>
</feature>
<sequence>MHIWLIVGTAIWPTTEWSGCACSSIVKLRDLYTAHASSVPPVPPAAPPPPPLLSSSAASPLAGALHSAHAAGVAATTTHPSTRQSTPGLTLASETSVKLTLAAPIKHLASLLTAVAAALLPGHRSMTTSLPMMISNQKVGEKPRVHANWR</sequence>
<evidence type="ECO:0000313" key="4">
    <source>
        <dbReference type="Proteomes" id="UP000774617"/>
    </source>
</evidence>
<feature type="signal peptide" evidence="2">
    <location>
        <begin position="1"/>
        <end position="17"/>
    </location>
</feature>
<evidence type="ECO:0000313" key="3">
    <source>
        <dbReference type="EMBL" id="KAH7030059.1"/>
    </source>
</evidence>
<keyword evidence="2" id="KW-0732">Signal</keyword>
<name>A0ABQ8FVP9_9PEZI</name>
<evidence type="ECO:0000256" key="1">
    <source>
        <dbReference type="SAM" id="MobiDB-lite"/>
    </source>
</evidence>
<gene>
    <name evidence="3" type="ORF">B0J12DRAFT_682571</name>
</gene>
<dbReference type="EMBL" id="JAGTJR010000046">
    <property type="protein sequence ID" value="KAH7030059.1"/>
    <property type="molecule type" value="Genomic_DNA"/>
</dbReference>
<keyword evidence="4" id="KW-1185">Reference proteome</keyword>
<organism evidence="3 4">
    <name type="scientific">Macrophomina phaseolina</name>
    <dbReference type="NCBI Taxonomy" id="35725"/>
    <lineage>
        <taxon>Eukaryota</taxon>
        <taxon>Fungi</taxon>
        <taxon>Dikarya</taxon>
        <taxon>Ascomycota</taxon>
        <taxon>Pezizomycotina</taxon>
        <taxon>Dothideomycetes</taxon>
        <taxon>Dothideomycetes incertae sedis</taxon>
        <taxon>Botryosphaeriales</taxon>
        <taxon>Botryosphaeriaceae</taxon>
        <taxon>Macrophomina</taxon>
    </lineage>
</organism>
<feature type="compositionally biased region" description="Pro residues" evidence="1">
    <location>
        <begin position="40"/>
        <end position="52"/>
    </location>
</feature>
<evidence type="ECO:0000256" key="2">
    <source>
        <dbReference type="SAM" id="SignalP"/>
    </source>
</evidence>
<comment type="caution">
    <text evidence="3">The sequence shown here is derived from an EMBL/GenBank/DDBJ whole genome shotgun (WGS) entry which is preliminary data.</text>
</comment>
<feature type="region of interest" description="Disordered" evidence="1">
    <location>
        <begin position="38"/>
        <end position="57"/>
    </location>
</feature>